<evidence type="ECO:0000313" key="3">
    <source>
        <dbReference type="Proteomes" id="UP001651158"/>
    </source>
</evidence>
<evidence type="ECO:0000256" key="1">
    <source>
        <dbReference type="SAM" id="MobiDB-lite"/>
    </source>
</evidence>
<comment type="caution">
    <text evidence="2">The sequence shown here is derived from an EMBL/GenBank/DDBJ whole genome shotgun (WGS) entry which is preliminary data.</text>
</comment>
<keyword evidence="3" id="KW-1185">Reference proteome</keyword>
<dbReference type="Proteomes" id="UP001651158">
    <property type="component" value="Unassembled WGS sequence"/>
</dbReference>
<reference evidence="2 3" key="1">
    <citation type="journal article" date="2022" name="Front. Cell. Infect. Microbiol.">
        <title>The Genomes of Two Strains of Taenia crassiceps the Animal Model for the Study of Human Cysticercosis.</title>
        <authorList>
            <person name="Bobes R.J."/>
            <person name="Estrada K."/>
            <person name="Rios-Valencia D.G."/>
            <person name="Calderon-Gallegos A."/>
            <person name="de la Torre P."/>
            <person name="Carrero J.C."/>
            <person name="Sanchez-Flores A."/>
            <person name="Laclette J.P."/>
        </authorList>
    </citation>
    <scope>NUCLEOTIDE SEQUENCE [LARGE SCALE GENOMIC DNA]</scope>
    <source>
        <strain evidence="2">WFUcys</strain>
    </source>
</reference>
<gene>
    <name evidence="2" type="ORF">TcWFU_004037</name>
</gene>
<sequence length="378" mass="42347">MKSVDCKSFIASPIPSSINATTSNNRCSLQSASSRNVLFRDNRFTDGTAIPRIQMQQSQLNLTGGGRDGCVSPAGSVHSLASIQPAIFNYASYPPSYIPQNSTNPAITAVGKRGRIHSDSIYQSMYAEPLPKPDYPLSNDGTGNSNRDSGLDTESRSSSGGKPVFGGTVDRCPRWKDSIPQSDYRQPKDFQSRCFSHDRPNSFYNFGELPQILLPRNYQNNRDSPDFESFAIATPSRCGRQLNINNATYDPSLRPRKWVNQKDPREKTHPFQPPSDHYHCSSCSCCQNVLQPQQGTSSLQRVQLEDGQTSEKCNCSTLSERSRRRFRKENESLRPAIRSGLRGLPRNQPIRGGYFEEINEVDRYGRLPPVRRPVNVEC</sequence>
<organism evidence="2 3">
    <name type="scientific">Taenia crassiceps</name>
    <dbReference type="NCBI Taxonomy" id="6207"/>
    <lineage>
        <taxon>Eukaryota</taxon>
        <taxon>Metazoa</taxon>
        <taxon>Spiralia</taxon>
        <taxon>Lophotrochozoa</taxon>
        <taxon>Platyhelminthes</taxon>
        <taxon>Cestoda</taxon>
        <taxon>Eucestoda</taxon>
        <taxon>Cyclophyllidea</taxon>
        <taxon>Taeniidae</taxon>
        <taxon>Taenia</taxon>
    </lineage>
</organism>
<accession>A0ABR4Q3H4</accession>
<feature type="compositionally biased region" description="Polar residues" evidence="1">
    <location>
        <begin position="139"/>
        <end position="148"/>
    </location>
</feature>
<protein>
    <submittedName>
        <fullName evidence="2">Uncharacterized protein</fullName>
    </submittedName>
</protein>
<proteinExistence type="predicted"/>
<dbReference type="EMBL" id="JAKROA010000013">
    <property type="protein sequence ID" value="KAL5104251.1"/>
    <property type="molecule type" value="Genomic_DNA"/>
</dbReference>
<evidence type="ECO:0000313" key="2">
    <source>
        <dbReference type="EMBL" id="KAL5104251.1"/>
    </source>
</evidence>
<name>A0ABR4Q3H4_9CEST</name>
<feature type="region of interest" description="Disordered" evidence="1">
    <location>
        <begin position="127"/>
        <end position="188"/>
    </location>
</feature>